<feature type="non-terminal residue" evidence="3">
    <location>
        <position position="175"/>
    </location>
</feature>
<organism evidence="3 4">
    <name type="scientific">Euroglyphus maynei</name>
    <name type="common">Mayne's house dust mite</name>
    <dbReference type="NCBI Taxonomy" id="6958"/>
    <lineage>
        <taxon>Eukaryota</taxon>
        <taxon>Metazoa</taxon>
        <taxon>Ecdysozoa</taxon>
        <taxon>Arthropoda</taxon>
        <taxon>Chelicerata</taxon>
        <taxon>Arachnida</taxon>
        <taxon>Acari</taxon>
        <taxon>Acariformes</taxon>
        <taxon>Sarcoptiformes</taxon>
        <taxon>Astigmata</taxon>
        <taxon>Psoroptidia</taxon>
        <taxon>Analgoidea</taxon>
        <taxon>Pyroglyphidae</taxon>
        <taxon>Pyroglyphinae</taxon>
        <taxon>Euroglyphus</taxon>
    </lineage>
</organism>
<sequence>LKIELRTHSPGYALYQVLGQNGAEQALQPEDKVGDAIAFWERWHDEHLGQVKNGSVTAGIKHLQIDSYVDLNDPVERELLYHQTLHNVRNDRFPLTDQEAILLVAIRAQLEFGDSHSNNMMVNNSLTTMIDTNNGGLDDISYSQLIGKTLPERLACRILVKDVRTQHQIQSGMDQ</sequence>
<keyword evidence="1" id="KW-0677">Repeat</keyword>
<dbReference type="Gene3D" id="3.10.20.90">
    <property type="entry name" value="Phosphatidylinositol 3-kinase Catalytic Subunit, Chain A, domain 1"/>
    <property type="match status" value="1"/>
</dbReference>
<feature type="domain" description="FERM" evidence="2">
    <location>
        <begin position="1"/>
        <end position="175"/>
    </location>
</feature>
<dbReference type="PANTHER" id="PTHR22903:SF8">
    <property type="entry name" value="MAX-1A"/>
    <property type="match status" value="1"/>
</dbReference>
<dbReference type="OrthoDB" id="6108017at2759"/>
<dbReference type="Gene3D" id="1.20.80.10">
    <property type="match status" value="1"/>
</dbReference>
<dbReference type="CDD" id="cd14473">
    <property type="entry name" value="FERM_B-lobe"/>
    <property type="match status" value="1"/>
</dbReference>
<evidence type="ECO:0000256" key="1">
    <source>
        <dbReference type="ARBA" id="ARBA00022737"/>
    </source>
</evidence>
<protein>
    <recommendedName>
        <fullName evidence="2">FERM domain-containing protein</fullName>
    </recommendedName>
</protein>
<evidence type="ECO:0000313" key="4">
    <source>
        <dbReference type="Proteomes" id="UP000194236"/>
    </source>
</evidence>
<dbReference type="AlphaFoldDB" id="A0A1Y3BT22"/>
<dbReference type="SUPFAM" id="SSF47031">
    <property type="entry name" value="Second domain of FERM"/>
    <property type="match status" value="1"/>
</dbReference>
<keyword evidence="4" id="KW-1185">Reference proteome</keyword>
<gene>
    <name evidence="3" type="ORF">BLA29_011494</name>
</gene>
<dbReference type="Proteomes" id="UP000194236">
    <property type="component" value="Unassembled WGS sequence"/>
</dbReference>
<dbReference type="PANTHER" id="PTHR22903">
    <property type="entry name" value="PLEKHH PROTEIN"/>
    <property type="match status" value="1"/>
</dbReference>
<dbReference type="InterPro" id="IPR019748">
    <property type="entry name" value="FERM_central"/>
</dbReference>
<reference evidence="3 4" key="1">
    <citation type="submission" date="2017-03" db="EMBL/GenBank/DDBJ databases">
        <title>Genome Survey of Euroglyphus maynei.</title>
        <authorList>
            <person name="Arlian L.G."/>
            <person name="Morgan M.S."/>
            <person name="Rider S.D."/>
        </authorList>
    </citation>
    <scope>NUCLEOTIDE SEQUENCE [LARGE SCALE GENOMIC DNA]</scope>
    <source>
        <strain evidence="3">Arlian Lab</strain>
        <tissue evidence="3">Whole body</tissue>
    </source>
</reference>
<evidence type="ECO:0000313" key="3">
    <source>
        <dbReference type="EMBL" id="OTF83118.1"/>
    </source>
</evidence>
<proteinExistence type="predicted"/>
<dbReference type="InterPro" id="IPR000299">
    <property type="entry name" value="FERM_domain"/>
</dbReference>
<dbReference type="EMBL" id="MUJZ01005056">
    <property type="protein sequence ID" value="OTF83118.1"/>
    <property type="molecule type" value="Genomic_DNA"/>
</dbReference>
<accession>A0A1Y3BT22</accession>
<dbReference type="PROSITE" id="PS50057">
    <property type="entry name" value="FERM_3"/>
    <property type="match status" value="1"/>
</dbReference>
<name>A0A1Y3BT22_EURMA</name>
<comment type="caution">
    <text evidence="3">The sequence shown here is derived from an EMBL/GenBank/DDBJ whole genome shotgun (WGS) entry which is preliminary data.</text>
</comment>
<evidence type="ECO:0000259" key="2">
    <source>
        <dbReference type="PROSITE" id="PS50057"/>
    </source>
</evidence>
<dbReference type="Pfam" id="PF00373">
    <property type="entry name" value="FERM_M"/>
    <property type="match status" value="1"/>
</dbReference>
<dbReference type="InterPro" id="IPR035963">
    <property type="entry name" value="FERM_2"/>
</dbReference>
<dbReference type="InterPro" id="IPR014352">
    <property type="entry name" value="FERM/acyl-CoA-bd_prot_sf"/>
</dbReference>
<feature type="non-terminal residue" evidence="3">
    <location>
        <position position="1"/>
    </location>
</feature>